<accession>A0ABZ2JHU9</accession>
<organism evidence="1 2">
    <name type="scientific">Pseudomonas juntendi</name>
    <dbReference type="NCBI Taxonomy" id="2666183"/>
    <lineage>
        <taxon>Bacteria</taxon>
        <taxon>Pseudomonadati</taxon>
        <taxon>Pseudomonadota</taxon>
        <taxon>Gammaproteobacteria</taxon>
        <taxon>Pseudomonadales</taxon>
        <taxon>Pseudomonadaceae</taxon>
        <taxon>Pseudomonas</taxon>
    </lineage>
</organism>
<dbReference type="RefSeq" id="WP_338725060.1">
    <property type="nucleotide sequence ID" value="NZ_CP146690.1"/>
</dbReference>
<evidence type="ECO:0000313" key="2">
    <source>
        <dbReference type="Proteomes" id="UP001375228"/>
    </source>
</evidence>
<gene>
    <name evidence="1" type="ORF">V9385_09655</name>
</gene>
<dbReference type="Proteomes" id="UP001375228">
    <property type="component" value="Chromosome"/>
</dbReference>
<reference evidence="1 2" key="1">
    <citation type="submission" date="2024-03" db="EMBL/GenBank/DDBJ databases">
        <title>Pseudomonas juntendi.</title>
        <authorList>
            <person name="Liu Y."/>
        </authorList>
    </citation>
    <scope>NUCLEOTIDE SEQUENCE [LARGE SCALE GENOMIC DNA]</scope>
    <source>
        <strain evidence="1 2">L4046hy</strain>
    </source>
</reference>
<evidence type="ECO:0000313" key="1">
    <source>
        <dbReference type="EMBL" id="WWY22841.1"/>
    </source>
</evidence>
<name>A0ABZ2JHU9_9PSED</name>
<dbReference type="EMBL" id="CP146691">
    <property type="protein sequence ID" value="WWY22841.1"/>
    <property type="molecule type" value="Genomic_DNA"/>
</dbReference>
<sequence>MQALNISIKHLTFNIHAAPKASIPGLAVLGAALAAGGVATTEAPASIPEVGQVWPGEGGINGGFVPARGDVPAHYLIFASTDVGDHAYGRYGEDSKATSKTDGHANTLALLEEGDHTAAKAASEYQADGHTDFHLPAAAQLYQGWLNCPDIFDKQAWYVSSSQFSAYIVYVMDFSVGYQHRDYKGLERRVRPVRRKFI</sequence>
<keyword evidence="2" id="KW-1185">Reference proteome</keyword>
<protein>
    <submittedName>
        <fullName evidence="1">DUF1566 domain-containing protein</fullName>
    </submittedName>
</protein>
<proteinExistence type="predicted"/>